<name>A0AAD9X5C7_9ROSI</name>
<keyword evidence="4" id="KW-1185">Reference proteome</keyword>
<dbReference type="AlphaFoldDB" id="A0AAD9X5C7"/>
<evidence type="ECO:0000256" key="1">
    <source>
        <dbReference type="SAM" id="MobiDB-lite"/>
    </source>
</evidence>
<dbReference type="CDD" id="cd00051">
    <property type="entry name" value="EFh"/>
    <property type="match status" value="1"/>
</dbReference>
<dbReference type="InterPro" id="IPR002048">
    <property type="entry name" value="EF_hand_dom"/>
</dbReference>
<evidence type="ECO:0000313" key="4">
    <source>
        <dbReference type="Proteomes" id="UP001280121"/>
    </source>
</evidence>
<comment type="caution">
    <text evidence="3">The sequence shown here is derived from an EMBL/GenBank/DDBJ whole genome shotgun (WGS) entry which is preliminary data.</text>
</comment>
<evidence type="ECO:0000259" key="2">
    <source>
        <dbReference type="PROSITE" id="PS50222"/>
    </source>
</evidence>
<feature type="compositionally biased region" description="Polar residues" evidence="1">
    <location>
        <begin position="27"/>
        <end position="40"/>
    </location>
</feature>
<feature type="compositionally biased region" description="Pro residues" evidence="1">
    <location>
        <begin position="1"/>
        <end position="10"/>
    </location>
</feature>
<dbReference type="EMBL" id="JANJYI010000004">
    <property type="protein sequence ID" value="KAK2653002.1"/>
    <property type="molecule type" value="Genomic_DNA"/>
</dbReference>
<dbReference type="PROSITE" id="PS50222">
    <property type="entry name" value="EF_HAND_2"/>
    <property type="match status" value="1"/>
</dbReference>
<dbReference type="GO" id="GO:0005509">
    <property type="term" value="F:calcium ion binding"/>
    <property type="evidence" value="ECO:0007669"/>
    <property type="project" value="InterPro"/>
</dbReference>
<reference evidence="3" key="1">
    <citation type="journal article" date="2023" name="Plant J.">
        <title>Genome sequences and population genomics provide insights into the demographic history, inbreeding, and mutation load of two 'living fossil' tree species of Dipteronia.</title>
        <authorList>
            <person name="Feng Y."/>
            <person name="Comes H.P."/>
            <person name="Chen J."/>
            <person name="Zhu S."/>
            <person name="Lu R."/>
            <person name="Zhang X."/>
            <person name="Li P."/>
            <person name="Qiu J."/>
            <person name="Olsen K.M."/>
            <person name="Qiu Y."/>
        </authorList>
    </citation>
    <scope>NUCLEOTIDE SEQUENCE</scope>
    <source>
        <strain evidence="3">KIB01</strain>
    </source>
</reference>
<proteinExistence type="predicted"/>
<sequence length="80" mass="8559">MGDLAPPPTPPRDKTCWVPLPPPPPQKSKSSNTFSRNSANGADKISAAELDAIMSDHGYNTTDEELQKIDSDGDGFIDFG</sequence>
<dbReference type="Proteomes" id="UP001280121">
    <property type="component" value="Unassembled WGS sequence"/>
</dbReference>
<dbReference type="SUPFAM" id="SSF47473">
    <property type="entry name" value="EF-hand"/>
    <property type="match status" value="1"/>
</dbReference>
<dbReference type="InterPro" id="IPR011992">
    <property type="entry name" value="EF-hand-dom_pair"/>
</dbReference>
<protein>
    <recommendedName>
        <fullName evidence="2">EF-hand domain-containing protein</fullName>
    </recommendedName>
</protein>
<dbReference type="Gene3D" id="1.10.238.10">
    <property type="entry name" value="EF-hand"/>
    <property type="match status" value="1"/>
</dbReference>
<evidence type="ECO:0000313" key="3">
    <source>
        <dbReference type="EMBL" id="KAK2653002.1"/>
    </source>
</evidence>
<accession>A0AAD9X5C7</accession>
<organism evidence="3 4">
    <name type="scientific">Dipteronia dyeriana</name>
    <dbReference type="NCBI Taxonomy" id="168575"/>
    <lineage>
        <taxon>Eukaryota</taxon>
        <taxon>Viridiplantae</taxon>
        <taxon>Streptophyta</taxon>
        <taxon>Embryophyta</taxon>
        <taxon>Tracheophyta</taxon>
        <taxon>Spermatophyta</taxon>
        <taxon>Magnoliopsida</taxon>
        <taxon>eudicotyledons</taxon>
        <taxon>Gunneridae</taxon>
        <taxon>Pentapetalae</taxon>
        <taxon>rosids</taxon>
        <taxon>malvids</taxon>
        <taxon>Sapindales</taxon>
        <taxon>Sapindaceae</taxon>
        <taxon>Hippocastanoideae</taxon>
        <taxon>Acereae</taxon>
        <taxon>Dipteronia</taxon>
    </lineage>
</organism>
<feature type="region of interest" description="Disordered" evidence="1">
    <location>
        <begin position="1"/>
        <end position="43"/>
    </location>
</feature>
<gene>
    <name evidence="3" type="ORF">Ddye_012858</name>
</gene>
<feature type="domain" description="EF-hand" evidence="2">
    <location>
        <begin position="57"/>
        <end position="80"/>
    </location>
</feature>